<keyword evidence="2" id="KW-1185">Reference proteome</keyword>
<accession>A0A0D2G0H7</accession>
<gene>
    <name evidence="1" type="ORF">PV04_07853</name>
</gene>
<dbReference type="Proteomes" id="UP000054266">
    <property type="component" value="Unassembled WGS sequence"/>
</dbReference>
<dbReference type="EMBL" id="KN846960">
    <property type="protein sequence ID" value="KIW65609.1"/>
    <property type="molecule type" value="Genomic_DNA"/>
</dbReference>
<dbReference type="HOGENOM" id="CLU_1885502_0_0_1"/>
<reference evidence="1 2" key="1">
    <citation type="submission" date="2015-01" db="EMBL/GenBank/DDBJ databases">
        <title>The Genome Sequence of Capronia semiimmersa CBS27337.</title>
        <authorList>
            <consortium name="The Broad Institute Genomics Platform"/>
            <person name="Cuomo C."/>
            <person name="de Hoog S."/>
            <person name="Gorbushina A."/>
            <person name="Stielow B."/>
            <person name="Teixiera M."/>
            <person name="Abouelleil A."/>
            <person name="Chapman S.B."/>
            <person name="Priest M."/>
            <person name="Young S.K."/>
            <person name="Wortman J."/>
            <person name="Nusbaum C."/>
            <person name="Birren B."/>
        </authorList>
    </citation>
    <scope>NUCLEOTIDE SEQUENCE [LARGE SCALE GENOMIC DNA]</scope>
    <source>
        <strain evidence="1 2">CBS 27337</strain>
    </source>
</reference>
<organism evidence="1 2">
    <name type="scientific">Phialophora macrospora</name>
    <dbReference type="NCBI Taxonomy" id="1851006"/>
    <lineage>
        <taxon>Eukaryota</taxon>
        <taxon>Fungi</taxon>
        <taxon>Dikarya</taxon>
        <taxon>Ascomycota</taxon>
        <taxon>Pezizomycotina</taxon>
        <taxon>Eurotiomycetes</taxon>
        <taxon>Chaetothyriomycetidae</taxon>
        <taxon>Chaetothyriales</taxon>
        <taxon>Herpotrichiellaceae</taxon>
        <taxon>Phialophora</taxon>
    </lineage>
</organism>
<evidence type="ECO:0000313" key="1">
    <source>
        <dbReference type="EMBL" id="KIW65609.1"/>
    </source>
</evidence>
<evidence type="ECO:0000313" key="2">
    <source>
        <dbReference type="Proteomes" id="UP000054266"/>
    </source>
</evidence>
<proteinExistence type="predicted"/>
<sequence length="135" mass="15051">MEDLCSVAMESVRFQSEGGYDTMMNFFVDAVAPVQAEDPRGYEDLIAILADIMTHVHAEGQLGRHHLVEFLMNAMIPVQVGRAQEGPLITQSEADRRLVVTLPRWFPNGGPDNAAMRTASGGWVSVRRHGQPYRR</sequence>
<protein>
    <submittedName>
        <fullName evidence="1">Uncharacterized protein</fullName>
    </submittedName>
</protein>
<name>A0A0D2G0H7_9EURO</name>
<dbReference type="AlphaFoldDB" id="A0A0D2G0H7"/>